<sequence>MDVKSFDKLCHLLKSIGRLALTRNTTIEGMVASFLHIIAHHVKNRVLKRQTKRSSETASRNFHRVLQAVLRLHRILLKKPDPNLENSIDDKWKWFKNFLGALDGTYIWVHVGLVDKPKYCTRKNEIAANVLGVCTLTGCLVSGYKRLLW</sequence>
<name>A0ACC0YXY2_9ROSI</name>
<gene>
    <name evidence="1" type="ORF">Pint_18899</name>
</gene>
<dbReference type="Proteomes" id="UP001163603">
    <property type="component" value="Chromosome 4"/>
</dbReference>
<reference evidence="2" key="1">
    <citation type="journal article" date="2023" name="G3 (Bethesda)">
        <title>Genome assembly and association tests identify interacting loci associated with vigor, precocity, and sex in interspecific pistachio rootstocks.</title>
        <authorList>
            <person name="Palmer W."/>
            <person name="Jacygrad E."/>
            <person name="Sagayaradj S."/>
            <person name="Cavanaugh K."/>
            <person name="Han R."/>
            <person name="Bertier L."/>
            <person name="Beede B."/>
            <person name="Kafkas S."/>
            <person name="Golino D."/>
            <person name="Preece J."/>
            <person name="Michelmore R."/>
        </authorList>
    </citation>
    <scope>NUCLEOTIDE SEQUENCE [LARGE SCALE GENOMIC DNA]</scope>
</reference>
<evidence type="ECO:0000313" key="2">
    <source>
        <dbReference type="Proteomes" id="UP001163603"/>
    </source>
</evidence>
<proteinExistence type="predicted"/>
<keyword evidence="2" id="KW-1185">Reference proteome</keyword>
<evidence type="ECO:0000313" key="1">
    <source>
        <dbReference type="EMBL" id="KAJ0043281.1"/>
    </source>
</evidence>
<organism evidence="1 2">
    <name type="scientific">Pistacia integerrima</name>
    <dbReference type="NCBI Taxonomy" id="434235"/>
    <lineage>
        <taxon>Eukaryota</taxon>
        <taxon>Viridiplantae</taxon>
        <taxon>Streptophyta</taxon>
        <taxon>Embryophyta</taxon>
        <taxon>Tracheophyta</taxon>
        <taxon>Spermatophyta</taxon>
        <taxon>Magnoliopsida</taxon>
        <taxon>eudicotyledons</taxon>
        <taxon>Gunneridae</taxon>
        <taxon>Pentapetalae</taxon>
        <taxon>rosids</taxon>
        <taxon>malvids</taxon>
        <taxon>Sapindales</taxon>
        <taxon>Anacardiaceae</taxon>
        <taxon>Pistacia</taxon>
    </lineage>
</organism>
<dbReference type="EMBL" id="CM047739">
    <property type="protein sequence ID" value="KAJ0043281.1"/>
    <property type="molecule type" value="Genomic_DNA"/>
</dbReference>
<comment type="caution">
    <text evidence="1">The sequence shown here is derived from an EMBL/GenBank/DDBJ whole genome shotgun (WGS) entry which is preliminary data.</text>
</comment>
<accession>A0ACC0YXY2</accession>
<protein>
    <submittedName>
        <fullName evidence="1">Uncharacterized protein</fullName>
    </submittedName>
</protein>